<name>A0ACC2T310_9FUNG</name>
<dbReference type="Proteomes" id="UP001165960">
    <property type="component" value="Unassembled WGS sequence"/>
</dbReference>
<comment type="caution">
    <text evidence="1">The sequence shown here is derived from an EMBL/GenBank/DDBJ whole genome shotgun (WGS) entry which is preliminary data.</text>
</comment>
<protein>
    <submittedName>
        <fullName evidence="1">Uncharacterized protein</fullName>
    </submittedName>
</protein>
<accession>A0ACC2T310</accession>
<proteinExistence type="predicted"/>
<evidence type="ECO:0000313" key="1">
    <source>
        <dbReference type="EMBL" id="KAJ9068841.1"/>
    </source>
</evidence>
<sequence>MSSSQNPVSPSLKLSSTLSCPPATSVVDTPQNMDMVLPLLIARYMTAQQLPHYAKGDFKLWLCKFENHCTLFRVSDNEKMLTVAQFLDGEAAKWHDNFSYKDWEDWCKAAIKQFLPREAKPLTQLCSIKLSLYNSFPEFITAFCRLVKCTLDEQNEEINDNKAEAATSRFDKYYGILFLQDALPAIYACFLCQEGPENLEDAYDCILKQYQDCVEDEPDENEQEKSEWNPFCKKKTIKEVKVESSSLLEEIAVLKSFLVQHTLGHSSLHVTTVRSLAMLQQTAQSNGVGIVAWKMTTPATNVLHALHVSSQR</sequence>
<keyword evidence="2" id="KW-1185">Reference proteome</keyword>
<dbReference type="EMBL" id="QTSX02003684">
    <property type="protein sequence ID" value="KAJ9068841.1"/>
    <property type="molecule type" value="Genomic_DNA"/>
</dbReference>
<gene>
    <name evidence="1" type="ORF">DSO57_1024621</name>
</gene>
<reference evidence="1" key="1">
    <citation type="submission" date="2022-04" db="EMBL/GenBank/DDBJ databases">
        <title>Genome of the entomopathogenic fungus Entomophthora muscae.</title>
        <authorList>
            <person name="Elya C."/>
            <person name="Lovett B.R."/>
            <person name="Lee E."/>
            <person name="Macias A.M."/>
            <person name="Hajek A.E."/>
            <person name="De Bivort B.L."/>
            <person name="Kasson M.T."/>
            <person name="De Fine Licht H.H."/>
            <person name="Stajich J.E."/>
        </authorList>
    </citation>
    <scope>NUCLEOTIDE SEQUENCE</scope>
    <source>
        <strain evidence="1">Berkeley</strain>
    </source>
</reference>
<organism evidence="1 2">
    <name type="scientific">Entomophthora muscae</name>
    <dbReference type="NCBI Taxonomy" id="34485"/>
    <lineage>
        <taxon>Eukaryota</taxon>
        <taxon>Fungi</taxon>
        <taxon>Fungi incertae sedis</taxon>
        <taxon>Zoopagomycota</taxon>
        <taxon>Entomophthoromycotina</taxon>
        <taxon>Entomophthoromycetes</taxon>
        <taxon>Entomophthorales</taxon>
        <taxon>Entomophthoraceae</taxon>
        <taxon>Entomophthora</taxon>
    </lineage>
</organism>
<evidence type="ECO:0000313" key="2">
    <source>
        <dbReference type="Proteomes" id="UP001165960"/>
    </source>
</evidence>